<evidence type="ECO:0008006" key="3">
    <source>
        <dbReference type="Google" id="ProtNLM"/>
    </source>
</evidence>
<dbReference type="AlphaFoldDB" id="A0A7X5BVS3"/>
<dbReference type="OrthoDB" id="2991134at2"/>
<evidence type="ECO:0000313" key="2">
    <source>
        <dbReference type="Proteomes" id="UP000558113"/>
    </source>
</evidence>
<sequence>MSIDRYIDCLVTIVYMDRHRRITQRDITIKAVRDGYVKAHCLKSKGPRIFAVDNILAYQPVSAKSGRYRA</sequence>
<keyword evidence="2" id="KW-1185">Reference proteome</keyword>
<dbReference type="EMBL" id="JAAAMU010000003">
    <property type="protein sequence ID" value="NBC68643.1"/>
    <property type="molecule type" value="Genomic_DNA"/>
</dbReference>
<protein>
    <recommendedName>
        <fullName evidence="3">WYL domain-containing protein</fullName>
    </recommendedName>
</protein>
<dbReference type="RefSeq" id="WP_161695678.1">
    <property type="nucleotide sequence ID" value="NZ_JAAAMU010000003.1"/>
</dbReference>
<comment type="caution">
    <text evidence="1">The sequence shown here is derived from an EMBL/GenBank/DDBJ whole genome shotgun (WGS) entry which is preliminary data.</text>
</comment>
<reference evidence="1 2" key="1">
    <citation type="submission" date="2020-01" db="EMBL/GenBank/DDBJ databases">
        <title>Paenibacillus soybeanensis sp. nov. isolated from the nodules of soybean (Glycine max(L.) Merr).</title>
        <authorList>
            <person name="Wang H."/>
        </authorList>
    </citation>
    <scope>NUCLEOTIDE SEQUENCE [LARGE SCALE GENOMIC DNA]</scope>
    <source>
        <strain evidence="1 2">DSM 23054</strain>
    </source>
</reference>
<proteinExistence type="predicted"/>
<evidence type="ECO:0000313" key="1">
    <source>
        <dbReference type="EMBL" id="NBC68643.1"/>
    </source>
</evidence>
<name>A0A7X5BVS3_9BACL</name>
<organism evidence="1 2">
    <name type="scientific">Paenibacillus sacheonensis</name>
    <dbReference type="NCBI Taxonomy" id="742054"/>
    <lineage>
        <taxon>Bacteria</taxon>
        <taxon>Bacillati</taxon>
        <taxon>Bacillota</taxon>
        <taxon>Bacilli</taxon>
        <taxon>Bacillales</taxon>
        <taxon>Paenibacillaceae</taxon>
        <taxon>Paenibacillus</taxon>
    </lineage>
</organism>
<dbReference type="Proteomes" id="UP000558113">
    <property type="component" value="Unassembled WGS sequence"/>
</dbReference>
<gene>
    <name evidence="1" type="ORF">GT003_06560</name>
</gene>
<accession>A0A7X5BVS3</accession>